<dbReference type="GO" id="GO:0003677">
    <property type="term" value="F:DNA binding"/>
    <property type="evidence" value="ECO:0007669"/>
    <property type="project" value="InterPro"/>
</dbReference>
<dbReference type="Proteomes" id="UP000317990">
    <property type="component" value="Unassembled WGS sequence"/>
</dbReference>
<dbReference type="InterPro" id="IPR052345">
    <property type="entry name" value="Rad_response_metalloprotease"/>
</dbReference>
<protein>
    <submittedName>
        <fullName evidence="1">Uncharacterized protein</fullName>
    </submittedName>
</protein>
<dbReference type="InterPro" id="IPR001387">
    <property type="entry name" value="Cro/C1-type_HTH"/>
</dbReference>
<reference evidence="1 2" key="1">
    <citation type="journal article" date="2019" name="mSystems">
        <title>Life at home and on the roam: Genomic adaptions reflect the dual lifestyle of an intracellular, facultative symbiont.</title>
        <authorList>
            <person name="Burgsdorf I."/>
        </authorList>
    </citation>
    <scope>NUCLEOTIDE SEQUENCE [LARGE SCALE GENOMIC DNA]</scope>
    <source>
        <strain evidence="1">277cV</strain>
    </source>
</reference>
<dbReference type="Gene3D" id="1.10.260.40">
    <property type="entry name" value="lambda repressor-like DNA-binding domains"/>
    <property type="match status" value="1"/>
</dbReference>
<dbReference type="PANTHER" id="PTHR43236:SF2">
    <property type="entry name" value="BLL0069 PROTEIN"/>
    <property type="match status" value="1"/>
</dbReference>
<dbReference type="AlphaFoldDB" id="A0A524RQU0"/>
<gene>
    <name evidence="1" type="ORF">ERJ67_01370</name>
</gene>
<sequence length="121" mass="13943">MIRVKINPELLHWARERSGIAQEVLAEKFKKLPDWEDGEAQPTLKQVEAFAHAVHVPVGYLFLTDPPQESIPISDFRTIAGKAVRRPSPNLLDTIYTCQEQQSWYRDFVLITRQPKLDFVG</sequence>
<dbReference type="InterPro" id="IPR010982">
    <property type="entry name" value="Lambda_DNA-bd_dom_sf"/>
</dbReference>
<evidence type="ECO:0000313" key="2">
    <source>
        <dbReference type="Proteomes" id="UP000317990"/>
    </source>
</evidence>
<accession>A0A524RQU0</accession>
<name>A0A524RQU0_9CHRO</name>
<evidence type="ECO:0000313" key="1">
    <source>
        <dbReference type="EMBL" id="TGG96205.1"/>
    </source>
</evidence>
<dbReference type="SUPFAM" id="SSF47413">
    <property type="entry name" value="lambda repressor-like DNA-binding domains"/>
    <property type="match status" value="1"/>
</dbReference>
<proteinExistence type="predicted"/>
<dbReference type="CDD" id="cd00093">
    <property type="entry name" value="HTH_XRE"/>
    <property type="match status" value="1"/>
</dbReference>
<organism evidence="1 2">
    <name type="scientific">Aphanocapsa feldmannii 277cV</name>
    <dbReference type="NCBI Taxonomy" id="2507553"/>
    <lineage>
        <taxon>Bacteria</taxon>
        <taxon>Bacillati</taxon>
        <taxon>Cyanobacteriota</taxon>
        <taxon>Cyanophyceae</taxon>
        <taxon>Oscillatoriophycideae</taxon>
        <taxon>Chroococcales</taxon>
        <taxon>Microcystaceae</taxon>
        <taxon>Aphanocapsa</taxon>
    </lineage>
</organism>
<dbReference type="PANTHER" id="PTHR43236">
    <property type="entry name" value="ANTITOXIN HIGA1"/>
    <property type="match status" value="1"/>
</dbReference>
<dbReference type="EMBL" id="SRMO01000026">
    <property type="protein sequence ID" value="TGG96205.1"/>
    <property type="molecule type" value="Genomic_DNA"/>
</dbReference>
<comment type="caution">
    <text evidence="1">The sequence shown here is derived from an EMBL/GenBank/DDBJ whole genome shotgun (WGS) entry which is preliminary data.</text>
</comment>